<dbReference type="SMART" id="SM00421">
    <property type="entry name" value="HTH_LUXR"/>
    <property type="match status" value="1"/>
</dbReference>
<proteinExistence type="predicted"/>
<dbReference type="PROSITE" id="PS50043">
    <property type="entry name" value="HTH_LUXR_2"/>
    <property type="match status" value="1"/>
</dbReference>
<dbReference type="GO" id="GO:0000160">
    <property type="term" value="P:phosphorelay signal transduction system"/>
    <property type="evidence" value="ECO:0007669"/>
    <property type="project" value="InterPro"/>
</dbReference>
<evidence type="ECO:0000256" key="1">
    <source>
        <dbReference type="ARBA" id="ARBA00018672"/>
    </source>
</evidence>
<comment type="function">
    <text evidence="6">May play the central regulatory role in sporulation. It may be an element of the effector pathway responsible for the activation of sporulation genes in response to nutritional stress. Spo0A may act in concert with spo0H (a sigma factor) to control the expression of some genes that are critical to the sporulation process.</text>
</comment>
<dbReference type="Pfam" id="PF00196">
    <property type="entry name" value="GerE"/>
    <property type="match status" value="1"/>
</dbReference>
<reference evidence="10 11" key="1">
    <citation type="journal article" date="2014" name="BMC Genomics">
        <title>Comparison of environmental and isolate Sulfobacillus genomes reveals diverse carbon, sulfur, nitrogen, and hydrogen metabolisms.</title>
        <authorList>
            <person name="Justice N.B."/>
            <person name="Norman A."/>
            <person name="Brown C.T."/>
            <person name="Singh A."/>
            <person name="Thomas B.C."/>
            <person name="Banfield J.F."/>
        </authorList>
    </citation>
    <scope>NUCLEOTIDE SEQUENCE [LARGE SCALE GENOMIC DNA]</scope>
    <source>
        <strain evidence="10">AMDSBA4</strain>
    </source>
</reference>
<dbReference type="GO" id="GO:0003677">
    <property type="term" value="F:DNA binding"/>
    <property type="evidence" value="ECO:0007669"/>
    <property type="project" value="UniProtKB-KW"/>
</dbReference>
<dbReference type="Gene3D" id="3.40.50.2300">
    <property type="match status" value="1"/>
</dbReference>
<sequence>MSQTNVEHDGSNELIRVALVDDHEIVRIGLANMIERQPDMQVTVDVGSGEEALVQIPGQADVVVLDIRLGDTNGLTVLKALKDRDPAVKVIMLTSFGGDELVLDALIGGASGYLLKESRGRSVIDAIRTVASGGSLFGPQIAEKLLARLRQPASADPLAVLSPQEQKILALIAQGKTNKEIGQDIFLSEKTVKHYVSNILSKLGYTRRSEAAAFFAQHRFEGPH</sequence>
<gene>
    <name evidence="10" type="ORF">C7B46_10300</name>
</gene>
<dbReference type="SUPFAM" id="SSF52172">
    <property type="entry name" value="CheY-like"/>
    <property type="match status" value="1"/>
</dbReference>
<dbReference type="AlphaFoldDB" id="A0A2T2XFN8"/>
<dbReference type="PANTHER" id="PTHR43214">
    <property type="entry name" value="TWO-COMPONENT RESPONSE REGULATOR"/>
    <property type="match status" value="1"/>
</dbReference>
<dbReference type="InterPro" id="IPR001789">
    <property type="entry name" value="Sig_transdc_resp-reg_receiver"/>
</dbReference>
<organism evidence="10 11">
    <name type="scientific">Sulfobacillus benefaciens</name>
    <dbReference type="NCBI Taxonomy" id="453960"/>
    <lineage>
        <taxon>Bacteria</taxon>
        <taxon>Bacillati</taxon>
        <taxon>Bacillota</taxon>
        <taxon>Clostridia</taxon>
        <taxon>Eubacteriales</taxon>
        <taxon>Clostridiales Family XVII. Incertae Sedis</taxon>
        <taxon>Sulfobacillus</taxon>
    </lineage>
</organism>
<dbReference type="SMART" id="SM00448">
    <property type="entry name" value="REC"/>
    <property type="match status" value="1"/>
</dbReference>
<dbReference type="EMBL" id="PXYW01000022">
    <property type="protein sequence ID" value="PSR33324.1"/>
    <property type="molecule type" value="Genomic_DNA"/>
</dbReference>
<keyword evidence="4 10" id="KW-0238">DNA-binding</keyword>
<dbReference type="PANTHER" id="PTHR43214:SF43">
    <property type="entry name" value="TWO-COMPONENT RESPONSE REGULATOR"/>
    <property type="match status" value="1"/>
</dbReference>
<dbReference type="PRINTS" id="PR00038">
    <property type="entry name" value="HTHLUXR"/>
</dbReference>
<accession>A0A2T2XFN8</accession>
<protein>
    <recommendedName>
        <fullName evidence="1">Stage 0 sporulation protein A homolog</fullName>
    </recommendedName>
</protein>
<dbReference type="PROSITE" id="PS00622">
    <property type="entry name" value="HTH_LUXR_1"/>
    <property type="match status" value="1"/>
</dbReference>
<keyword evidence="3" id="KW-0805">Transcription regulation</keyword>
<feature type="domain" description="Response regulatory" evidence="9">
    <location>
        <begin position="16"/>
        <end position="131"/>
    </location>
</feature>
<evidence type="ECO:0000259" key="8">
    <source>
        <dbReference type="PROSITE" id="PS50043"/>
    </source>
</evidence>
<keyword evidence="5" id="KW-0804">Transcription</keyword>
<feature type="domain" description="HTH luxR-type" evidence="8">
    <location>
        <begin position="154"/>
        <end position="219"/>
    </location>
</feature>
<evidence type="ECO:0000256" key="2">
    <source>
        <dbReference type="ARBA" id="ARBA00022553"/>
    </source>
</evidence>
<evidence type="ECO:0000256" key="6">
    <source>
        <dbReference type="ARBA" id="ARBA00024867"/>
    </source>
</evidence>
<dbReference type="GO" id="GO:0006355">
    <property type="term" value="P:regulation of DNA-templated transcription"/>
    <property type="evidence" value="ECO:0007669"/>
    <property type="project" value="InterPro"/>
</dbReference>
<comment type="caution">
    <text evidence="10">The sequence shown here is derived from an EMBL/GenBank/DDBJ whole genome shotgun (WGS) entry which is preliminary data.</text>
</comment>
<evidence type="ECO:0000256" key="4">
    <source>
        <dbReference type="ARBA" id="ARBA00023125"/>
    </source>
</evidence>
<evidence type="ECO:0000256" key="7">
    <source>
        <dbReference type="PROSITE-ProRule" id="PRU00169"/>
    </source>
</evidence>
<evidence type="ECO:0000313" key="11">
    <source>
        <dbReference type="Proteomes" id="UP000242972"/>
    </source>
</evidence>
<dbReference type="InterPro" id="IPR039420">
    <property type="entry name" value="WalR-like"/>
</dbReference>
<dbReference type="Proteomes" id="UP000242972">
    <property type="component" value="Unassembled WGS sequence"/>
</dbReference>
<keyword evidence="2 7" id="KW-0597">Phosphoprotein</keyword>
<dbReference type="Pfam" id="PF00072">
    <property type="entry name" value="Response_reg"/>
    <property type="match status" value="1"/>
</dbReference>
<dbReference type="CDD" id="cd06170">
    <property type="entry name" value="LuxR_C_like"/>
    <property type="match status" value="1"/>
</dbReference>
<dbReference type="InterPro" id="IPR011006">
    <property type="entry name" value="CheY-like_superfamily"/>
</dbReference>
<evidence type="ECO:0000259" key="9">
    <source>
        <dbReference type="PROSITE" id="PS50110"/>
    </source>
</evidence>
<dbReference type="InterPro" id="IPR016032">
    <property type="entry name" value="Sig_transdc_resp-reg_C-effctor"/>
</dbReference>
<dbReference type="InterPro" id="IPR000792">
    <property type="entry name" value="Tscrpt_reg_LuxR_C"/>
</dbReference>
<dbReference type="SUPFAM" id="SSF46894">
    <property type="entry name" value="C-terminal effector domain of the bipartite response regulators"/>
    <property type="match status" value="1"/>
</dbReference>
<evidence type="ECO:0000256" key="3">
    <source>
        <dbReference type="ARBA" id="ARBA00023015"/>
    </source>
</evidence>
<dbReference type="InterPro" id="IPR058245">
    <property type="entry name" value="NreC/VraR/RcsB-like_REC"/>
</dbReference>
<evidence type="ECO:0000256" key="5">
    <source>
        <dbReference type="ARBA" id="ARBA00023163"/>
    </source>
</evidence>
<evidence type="ECO:0000313" key="10">
    <source>
        <dbReference type="EMBL" id="PSR33324.1"/>
    </source>
</evidence>
<dbReference type="CDD" id="cd17535">
    <property type="entry name" value="REC_NarL-like"/>
    <property type="match status" value="1"/>
</dbReference>
<name>A0A2T2XFN8_9FIRM</name>
<dbReference type="PROSITE" id="PS50110">
    <property type="entry name" value="RESPONSE_REGULATORY"/>
    <property type="match status" value="1"/>
</dbReference>
<feature type="modified residue" description="4-aspartylphosphate" evidence="7">
    <location>
        <position position="66"/>
    </location>
</feature>